<dbReference type="SUPFAM" id="SSF46785">
    <property type="entry name" value="Winged helix' DNA-binding domain"/>
    <property type="match status" value="1"/>
</dbReference>
<dbReference type="CDD" id="cd07377">
    <property type="entry name" value="WHTH_GntR"/>
    <property type="match status" value="1"/>
</dbReference>
<reference evidence="5 6" key="1">
    <citation type="submission" date="2024-08" db="EMBL/GenBank/DDBJ databases">
        <authorList>
            <person name="Lu H."/>
        </authorList>
    </citation>
    <scope>NUCLEOTIDE SEQUENCE [LARGE SCALE GENOMIC DNA]</scope>
    <source>
        <strain evidence="5 6">BYS180W</strain>
    </source>
</reference>
<evidence type="ECO:0000256" key="2">
    <source>
        <dbReference type="ARBA" id="ARBA00023125"/>
    </source>
</evidence>
<dbReference type="Pfam" id="PF00392">
    <property type="entry name" value="GntR"/>
    <property type="match status" value="1"/>
</dbReference>
<comment type="caution">
    <text evidence="5">The sequence shown here is derived from an EMBL/GenBank/DDBJ whole genome shotgun (WGS) entry which is preliminary data.</text>
</comment>
<keyword evidence="2" id="KW-0238">DNA-binding</keyword>
<evidence type="ECO:0000259" key="4">
    <source>
        <dbReference type="PROSITE" id="PS50949"/>
    </source>
</evidence>
<protein>
    <submittedName>
        <fullName evidence="5">GntR family transcriptional regulator</fullName>
    </submittedName>
</protein>
<feature type="domain" description="HTH gntR-type" evidence="4">
    <location>
        <begin position="8"/>
        <end position="76"/>
    </location>
</feature>
<dbReference type="Gene3D" id="1.10.10.10">
    <property type="entry name" value="Winged helix-like DNA-binding domain superfamily/Winged helix DNA-binding domain"/>
    <property type="match status" value="1"/>
</dbReference>
<dbReference type="InterPro" id="IPR000524">
    <property type="entry name" value="Tscrpt_reg_HTH_GntR"/>
</dbReference>
<keyword evidence="6" id="KW-1185">Reference proteome</keyword>
<organism evidence="5 6">
    <name type="scientific">Roseateles rivi</name>
    <dbReference type="NCBI Taxonomy" id="3299028"/>
    <lineage>
        <taxon>Bacteria</taxon>
        <taxon>Pseudomonadati</taxon>
        <taxon>Pseudomonadota</taxon>
        <taxon>Betaproteobacteria</taxon>
        <taxon>Burkholderiales</taxon>
        <taxon>Sphaerotilaceae</taxon>
        <taxon>Roseateles</taxon>
    </lineage>
</organism>
<evidence type="ECO:0000256" key="1">
    <source>
        <dbReference type="ARBA" id="ARBA00023015"/>
    </source>
</evidence>
<dbReference type="RefSeq" id="WP_394458888.1">
    <property type="nucleotide sequence ID" value="NZ_JBIGHZ010000002.1"/>
</dbReference>
<dbReference type="PANTHER" id="PTHR38445:SF10">
    <property type="entry name" value="GNTR-FAMILY TRANSCRIPTIONAL REGULATOR"/>
    <property type="match status" value="1"/>
</dbReference>
<proteinExistence type="predicted"/>
<keyword evidence="3" id="KW-0804">Transcription</keyword>
<gene>
    <name evidence="5" type="ORF">ACG0Z6_04390</name>
</gene>
<dbReference type="EMBL" id="JBIGHZ010000002">
    <property type="protein sequence ID" value="MFG6447482.1"/>
    <property type="molecule type" value="Genomic_DNA"/>
</dbReference>
<dbReference type="Proteomes" id="UP001606099">
    <property type="component" value="Unassembled WGS sequence"/>
</dbReference>
<evidence type="ECO:0000313" key="5">
    <source>
        <dbReference type="EMBL" id="MFG6447482.1"/>
    </source>
</evidence>
<evidence type="ECO:0000256" key="3">
    <source>
        <dbReference type="ARBA" id="ARBA00023163"/>
    </source>
</evidence>
<dbReference type="PANTHER" id="PTHR38445">
    <property type="entry name" value="HTH-TYPE TRANSCRIPTIONAL REPRESSOR YTRA"/>
    <property type="match status" value="1"/>
</dbReference>
<accession>A0ABW7FT35</accession>
<keyword evidence="1" id="KW-0805">Transcription regulation</keyword>
<name>A0ABW7FT35_9BURK</name>
<dbReference type="InterPro" id="IPR036390">
    <property type="entry name" value="WH_DNA-bd_sf"/>
</dbReference>
<dbReference type="PROSITE" id="PS50949">
    <property type="entry name" value="HTH_GNTR"/>
    <property type="match status" value="1"/>
</dbReference>
<evidence type="ECO:0000313" key="6">
    <source>
        <dbReference type="Proteomes" id="UP001606099"/>
    </source>
</evidence>
<dbReference type="InterPro" id="IPR036388">
    <property type="entry name" value="WH-like_DNA-bd_sf"/>
</dbReference>
<dbReference type="SMART" id="SM00345">
    <property type="entry name" value="HTH_GNTR"/>
    <property type="match status" value="1"/>
</dbReference>
<dbReference type="Gene3D" id="6.10.250.1220">
    <property type="match status" value="1"/>
</dbReference>
<sequence length="114" mass="13225">MQHWSEKLPLYQQLAEHLLQNLLEGDPPEGEAMPSVRQLAHQHLINPLTVARALQLLDAQGLLENRRGQGWFVRQGARLRLLEQQRAAMLNTEWPQLRQRLARLGLGPQDLQWE</sequence>